<gene>
    <name evidence="1" type="ORF">QFC22_005480</name>
</gene>
<sequence>MGLSNFRENWKRDSEWGRSVPEVPEDHAEPPRNTITTRFDGNHGSWMAPLAFAALIMCLLATLSTPLVGPLALVEMNVKPDYPGGSGTSQKVQIGLWGLCWDGKDGDCSKFRGVFSNFGGATASLPERFSPLTSILGEIPQPFLNAAGVFPIFANAYIYFGAIYALWSCTFFQQKLRKTVKWQYAAMACFHWVIIWLSISLGLMIGLFQKVKTNVASSDMKDFVDCQLGDAGGQSPSLVEDSWRQISKDEEAQNEKRNAFSDNMSDCSEDSTLPTYTAAPSTGETFMPVKTTSEMSVASNPPSDEVRTTAAPVITSNPSSLLSQENVPPAISGELPQSAVDGKIATVPSLPPSAVCSKIATVQSPTSGSSTTGTMTTSSGSAV</sequence>
<dbReference type="Proteomes" id="UP001243375">
    <property type="component" value="Unassembled WGS sequence"/>
</dbReference>
<accession>A0ACC2WSJ2</accession>
<evidence type="ECO:0000313" key="1">
    <source>
        <dbReference type="EMBL" id="KAJ9114607.1"/>
    </source>
</evidence>
<proteinExistence type="predicted"/>
<keyword evidence="2" id="KW-1185">Reference proteome</keyword>
<reference evidence="1" key="1">
    <citation type="submission" date="2023-04" db="EMBL/GenBank/DDBJ databases">
        <title>Draft Genome sequencing of Naganishia species isolated from polar environments using Oxford Nanopore Technology.</title>
        <authorList>
            <person name="Leo P."/>
            <person name="Venkateswaran K."/>
        </authorList>
    </citation>
    <scope>NUCLEOTIDE SEQUENCE</scope>
    <source>
        <strain evidence="1">MNA-CCFEE 5425</strain>
    </source>
</reference>
<name>A0ACC2WSJ2_9TREE</name>
<evidence type="ECO:0000313" key="2">
    <source>
        <dbReference type="Proteomes" id="UP001243375"/>
    </source>
</evidence>
<organism evidence="1 2">
    <name type="scientific">Naganishia vaughanmartiniae</name>
    <dbReference type="NCBI Taxonomy" id="1424756"/>
    <lineage>
        <taxon>Eukaryota</taxon>
        <taxon>Fungi</taxon>
        <taxon>Dikarya</taxon>
        <taxon>Basidiomycota</taxon>
        <taxon>Agaricomycotina</taxon>
        <taxon>Tremellomycetes</taxon>
        <taxon>Filobasidiales</taxon>
        <taxon>Filobasidiaceae</taxon>
        <taxon>Naganishia</taxon>
    </lineage>
</organism>
<protein>
    <submittedName>
        <fullName evidence="1">Uncharacterized protein</fullName>
    </submittedName>
</protein>
<comment type="caution">
    <text evidence="1">The sequence shown here is derived from an EMBL/GenBank/DDBJ whole genome shotgun (WGS) entry which is preliminary data.</text>
</comment>
<dbReference type="EMBL" id="JASBWU010000018">
    <property type="protein sequence ID" value="KAJ9114607.1"/>
    <property type="molecule type" value="Genomic_DNA"/>
</dbReference>